<organism evidence="1 2">
    <name type="scientific">Panagrolaimus sp. ES5</name>
    <dbReference type="NCBI Taxonomy" id="591445"/>
    <lineage>
        <taxon>Eukaryota</taxon>
        <taxon>Metazoa</taxon>
        <taxon>Ecdysozoa</taxon>
        <taxon>Nematoda</taxon>
        <taxon>Chromadorea</taxon>
        <taxon>Rhabditida</taxon>
        <taxon>Tylenchina</taxon>
        <taxon>Panagrolaimomorpha</taxon>
        <taxon>Panagrolaimoidea</taxon>
        <taxon>Panagrolaimidae</taxon>
        <taxon>Panagrolaimus</taxon>
    </lineage>
</organism>
<protein>
    <submittedName>
        <fullName evidence="2">Uncharacterized protein</fullName>
    </submittedName>
</protein>
<accession>A0AC34FUF9</accession>
<dbReference type="WBParaSite" id="ES5_v2.g21005.t1">
    <property type="protein sequence ID" value="ES5_v2.g21005.t1"/>
    <property type="gene ID" value="ES5_v2.g21005"/>
</dbReference>
<proteinExistence type="predicted"/>
<evidence type="ECO:0000313" key="1">
    <source>
        <dbReference type="Proteomes" id="UP000887579"/>
    </source>
</evidence>
<sequence>MTLFDVNTVVNQLSPRQASDFMTLKSEYPQKLTDDLETFAVKVITFVATSNVRVKEEIKVALSLNLNAAKVGSNLLFIDGTQNDTTEAAQANHLIILILKFINNCARHFTFFTDGILSIIVPYRSKLLEDTNKKVTTQAEKTIRLLRLKFVGKE</sequence>
<reference evidence="2" key="1">
    <citation type="submission" date="2022-11" db="UniProtKB">
        <authorList>
            <consortium name="WormBaseParasite"/>
        </authorList>
    </citation>
    <scope>IDENTIFICATION</scope>
</reference>
<name>A0AC34FUF9_9BILA</name>
<evidence type="ECO:0000313" key="2">
    <source>
        <dbReference type="WBParaSite" id="ES5_v2.g21005.t1"/>
    </source>
</evidence>
<dbReference type="Proteomes" id="UP000887579">
    <property type="component" value="Unplaced"/>
</dbReference>